<keyword evidence="2" id="KW-1185">Reference proteome</keyword>
<evidence type="ECO:0000313" key="2">
    <source>
        <dbReference type="Proteomes" id="UP001187471"/>
    </source>
</evidence>
<dbReference type="EMBL" id="JAVXUO010001807">
    <property type="protein sequence ID" value="KAK2978938.1"/>
    <property type="molecule type" value="Genomic_DNA"/>
</dbReference>
<comment type="caution">
    <text evidence="1">The sequence shown here is derived from an EMBL/GenBank/DDBJ whole genome shotgun (WGS) entry which is preliminary data.</text>
</comment>
<reference evidence="1" key="1">
    <citation type="submission" date="2022-12" db="EMBL/GenBank/DDBJ databases">
        <title>Draft genome assemblies for two species of Escallonia (Escalloniales).</title>
        <authorList>
            <person name="Chanderbali A."/>
            <person name="Dervinis C."/>
            <person name="Anghel I."/>
            <person name="Soltis D."/>
            <person name="Soltis P."/>
            <person name="Zapata F."/>
        </authorList>
    </citation>
    <scope>NUCLEOTIDE SEQUENCE</scope>
    <source>
        <strain evidence="1">UCBG92.1500</strain>
        <tissue evidence="1">Leaf</tissue>
    </source>
</reference>
<gene>
    <name evidence="1" type="ORF">RJ640_002479</name>
</gene>
<organism evidence="1 2">
    <name type="scientific">Escallonia rubra</name>
    <dbReference type="NCBI Taxonomy" id="112253"/>
    <lineage>
        <taxon>Eukaryota</taxon>
        <taxon>Viridiplantae</taxon>
        <taxon>Streptophyta</taxon>
        <taxon>Embryophyta</taxon>
        <taxon>Tracheophyta</taxon>
        <taxon>Spermatophyta</taxon>
        <taxon>Magnoliopsida</taxon>
        <taxon>eudicotyledons</taxon>
        <taxon>Gunneridae</taxon>
        <taxon>Pentapetalae</taxon>
        <taxon>asterids</taxon>
        <taxon>campanulids</taxon>
        <taxon>Escalloniales</taxon>
        <taxon>Escalloniaceae</taxon>
        <taxon>Escallonia</taxon>
    </lineage>
</organism>
<feature type="non-terminal residue" evidence="1">
    <location>
        <position position="72"/>
    </location>
</feature>
<name>A0AA88R490_9ASTE</name>
<accession>A0AA88R490</accession>
<protein>
    <submittedName>
        <fullName evidence="1">Uncharacterized protein</fullName>
    </submittedName>
</protein>
<evidence type="ECO:0000313" key="1">
    <source>
        <dbReference type="EMBL" id="KAK2978938.1"/>
    </source>
</evidence>
<sequence length="72" mass="7827">MLNIHHGVRFGMYKGTIGAKGQRTGSKGGGKTYPGHLVVSRSLEAVFSNLPLKSAWSNGYKWTLCNIPEALH</sequence>
<dbReference type="Proteomes" id="UP001187471">
    <property type="component" value="Unassembled WGS sequence"/>
</dbReference>
<proteinExistence type="predicted"/>
<dbReference type="AlphaFoldDB" id="A0AA88R490"/>